<protein>
    <submittedName>
        <fullName evidence="1">N-formylglutamate amidohydrolase</fullName>
    </submittedName>
</protein>
<dbReference type="InterPro" id="IPR007709">
    <property type="entry name" value="N-FG_amidohydro"/>
</dbReference>
<organism evidence="1 3">
    <name type="scientific">Azospirillum argentinense</name>
    <dbReference type="NCBI Taxonomy" id="2970906"/>
    <lineage>
        <taxon>Bacteria</taxon>
        <taxon>Pseudomonadati</taxon>
        <taxon>Pseudomonadota</taxon>
        <taxon>Alphaproteobacteria</taxon>
        <taxon>Rhodospirillales</taxon>
        <taxon>Azospirillaceae</taxon>
        <taxon>Azospirillum</taxon>
    </lineage>
</organism>
<dbReference type="AlphaFoldDB" id="A0A060DJS0"/>
<dbReference type="EMBL" id="POWG01000003">
    <property type="protein sequence ID" value="PNR00072.1"/>
    <property type="molecule type" value="Genomic_DNA"/>
</dbReference>
<reference evidence="1 3" key="1">
    <citation type="journal article" date="2014" name="Genome Announc.">
        <title>Complete Genome Sequence of the Model Rhizosphere Strain Azospirillum brasilense Az39, Successfully Applied in Agriculture.</title>
        <authorList>
            <person name="Rivera D."/>
            <person name="Revale S."/>
            <person name="Molina R."/>
            <person name="Gualpa J."/>
            <person name="Puente M."/>
            <person name="Maroniche G."/>
            <person name="Paris G."/>
            <person name="Baker D."/>
            <person name="Clavijo B."/>
            <person name="McLay K."/>
            <person name="Spaepen S."/>
            <person name="Perticari A."/>
            <person name="Vazquez M."/>
            <person name="Wisniewski-Dye F."/>
            <person name="Watkins C."/>
            <person name="Martinez-Abarca F."/>
            <person name="Vanderleyden J."/>
            <person name="Cassan F."/>
        </authorList>
    </citation>
    <scope>NUCLEOTIDE SEQUENCE [LARGE SCALE GENOMIC DNA]</scope>
    <source>
        <strain evidence="1 3">Az39</strain>
    </source>
</reference>
<dbReference type="Pfam" id="PF05013">
    <property type="entry name" value="FGase"/>
    <property type="match status" value="1"/>
</dbReference>
<reference evidence="2 4" key="2">
    <citation type="submission" date="2018-01" db="EMBL/GenBank/DDBJ databases">
        <title>Whole genome sequence of Azospirillum brasilense REC3 isolated from strawberry roots.</title>
        <authorList>
            <person name="Fontana C.A."/>
            <person name="Salazar S.M."/>
            <person name="Bassi D."/>
            <person name="Puglisi E."/>
            <person name="Lovaisa N.C."/>
            <person name="Toffoli L.M."/>
            <person name="Pedraza R."/>
            <person name="Cocconcelli P.S."/>
        </authorList>
    </citation>
    <scope>NUCLEOTIDE SEQUENCE [LARGE SCALE GENOMIC DNA]</scope>
    <source>
        <strain evidence="2 4">REC3</strain>
    </source>
</reference>
<dbReference type="Proteomes" id="UP000236268">
    <property type="component" value="Unassembled WGS sequence"/>
</dbReference>
<dbReference type="Proteomes" id="UP000027186">
    <property type="component" value="Chromosome"/>
</dbReference>
<gene>
    <name evidence="1" type="ORF">ABAZ39_02570</name>
    <name evidence="2" type="ORF">C1S70_04315</name>
</gene>
<evidence type="ECO:0000313" key="4">
    <source>
        <dbReference type="Proteomes" id="UP000236268"/>
    </source>
</evidence>
<name>A0A060DJS0_9PROT</name>
<dbReference type="OrthoDB" id="9802050at2"/>
<dbReference type="SUPFAM" id="SSF53187">
    <property type="entry name" value="Zn-dependent exopeptidases"/>
    <property type="match status" value="1"/>
</dbReference>
<evidence type="ECO:0000313" key="1">
    <source>
        <dbReference type="EMBL" id="AIB10919.1"/>
    </source>
</evidence>
<evidence type="ECO:0000313" key="3">
    <source>
        <dbReference type="Proteomes" id="UP000027186"/>
    </source>
</evidence>
<dbReference type="KEGG" id="abq:ABAZ39_02570"/>
<proteinExistence type="predicted"/>
<dbReference type="RefSeq" id="WP_038526419.1">
    <property type="nucleotide sequence ID" value="NZ_CP007793.1"/>
</dbReference>
<dbReference type="Gene3D" id="3.40.630.40">
    <property type="entry name" value="Zn-dependent exopeptidases"/>
    <property type="match status" value="1"/>
</dbReference>
<dbReference type="GO" id="GO:0016787">
    <property type="term" value="F:hydrolase activity"/>
    <property type="evidence" value="ECO:0007669"/>
    <property type="project" value="UniProtKB-KW"/>
</dbReference>
<keyword evidence="1" id="KW-0378">Hydrolase</keyword>
<accession>A0A2K1G5J6</accession>
<dbReference type="EMBL" id="CP007793">
    <property type="protein sequence ID" value="AIB10919.1"/>
    <property type="molecule type" value="Genomic_DNA"/>
</dbReference>
<evidence type="ECO:0000313" key="2">
    <source>
        <dbReference type="EMBL" id="PNR00072.1"/>
    </source>
</evidence>
<accession>A0A060DJS0</accession>
<sequence>MSFVIEDVLVRNDPIVPRLPVFFDSPHSGTVYPRDFAFVCPLSTLRQAEDTHVDELFAHAPEHGATLLCALFPRTYIDANRAIDDIDPALLDGRWPEPLRPTEKSAAGMGLIRTLCRPGMPLYDGRLSVAEVAERIDRYYRPYHFQVASVMDDLADRFGAVWHVDCHSMPSAVGPGAAHKLGMDFVLGDRDGTTCEPGFTALVERVLTGLGYKVTRNHPFKGVELVSRHSNPARGRHSLQLEINRRLYMNEETLERNEGFARLQADLTTLTRRICAHAQAGTARRAAE</sequence>